<evidence type="ECO:0000256" key="1">
    <source>
        <dbReference type="ARBA" id="ARBA00007613"/>
    </source>
</evidence>
<dbReference type="EMBL" id="CP023737">
    <property type="protein sequence ID" value="ATQ68144.1"/>
    <property type="molecule type" value="Genomic_DNA"/>
</dbReference>
<dbReference type="RefSeq" id="WP_003610593.1">
    <property type="nucleotide sequence ID" value="NZ_ADVE02000001.1"/>
</dbReference>
<feature type="signal peptide" evidence="2">
    <location>
        <begin position="1"/>
        <end position="28"/>
    </location>
</feature>
<dbReference type="SUPFAM" id="SSF56954">
    <property type="entry name" value="Outer membrane efflux proteins (OEP)"/>
    <property type="match status" value="1"/>
</dbReference>
<keyword evidence="2" id="KW-0812">Transmembrane</keyword>
<gene>
    <name evidence="4" type="ORF">CQW49_09795</name>
</gene>
<dbReference type="PANTHER" id="PTHR30203">
    <property type="entry name" value="OUTER MEMBRANE CATION EFFLUX PROTEIN"/>
    <property type="match status" value="1"/>
</dbReference>
<comment type="subcellular location">
    <subcellularLocation>
        <location evidence="2">Cell membrane</location>
        <topology evidence="2">Lipid-anchor</topology>
    </subcellularLocation>
</comment>
<accession>A0A2D2CZL5</accession>
<name>A0A2D2CZL5_METT3</name>
<dbReference type="GO" id="GO:0005886">
    <property type="term" value="C:plasma membrane"/>
    <property type="evidence" value="ECO:0007669"/>
    <property type="project" value="UniProtKB-SubCell"/>
</dbReference>
<dbReference type="Pfam" id="PF02321">
    <property type="entry name" value="OEP"/>
    <property type="match status" value="2"/>
</dbReference>
<dbReference type="STRING" id="595536.GCA_000178815_03198"/>
<dbReference type="NCBIfam" id="TIGR01845">
    <property type="entry name" value="outer_NodT"/>
    <property type="match status" value="1"/>
</dbReference>
<keyword evidence="2" id="KW-0732">Signal</keyword>
<dbReference type="AlphaFoldDB" id="A0A2D2CZL5"/>
<feature type="region of interest" description="Disordered" evidence="3">
    <location>
        <begin position="510"/>
        <end position="530"/>
    </location>
</feature>
<keyword evidence="2" id="KW-0472">Membrane</keyword>
<feature type="chain" id="PRO_5013426746" evidence="2">
    <location>
        <begin position="29"/>
        <end position="530"/>
    </location>
</feature>
<protein>
    <submittedName>
        <fullName evidence="4">Secretion protein</fullName>
    </submittedName>
</protein>
<dbReference type="PANTHER" id="PTHR30203:SF33">
    <property type="entry name" value="BLR4455 PROTEIN"/>
    <property type="match status" value="1"/>
</dbReference>
<feature type="compositionally biased region" description="Polar residues" evidence="3">
    <location>
        <begin position="517"/>
        <end position="530"/>
    </location>
</feature>
<proteinExistence type="inferred from homology"/>
<dbReference type="GO" id="GO:0015562">
    <property type="term" value="F:efflux transmembrane transporter activity"/>
    <property type="evidence" value="ECO:0007669"/>
    <property type="project" value="InterPro"/>
</dbReference>
<dbReference type="Gene3D" id="2.20.200.10">
    <property type="entry name" value="Outer membrane efflux proteins (OEP)"/>
    <property type="match status" value="1"/>
</dbReference>
<keyword evidence="2" id="KW-0564">Palmitate</keyword>
<evidence type="ECO:0000313" key="5">
    <source>
        <dbReference type="Proteomes" id="UP000230709"/>
    </source>
</evidence>
<keyword evidence="5" id="KW-1185">Reference proteome</keyword>
<dbReference type="InterPro" id="IPR003423">
    <property type="entry name" value="OMP_efflux"/>
</dbReference>
<reference evidence="5" key="1">
    <citation type="submission" date="2017-10" db="EMBL/GenBank/DDBJ databases">
        <title>Completed PacBio SMRT sequence of Methylosinus trichosporium OB3b reveals presence of a third large plasmid.</title>
        <authorList>
            <person name="Charles T.C."/>
            <person name="Lynch M.D.J."/>
            <person name="Heil J.R."/>
            <person name="Cheng J."/>
        </authorList>
    </citation>
    <scope>NUCLEOTIDE SEQUENCE [LARGE SCALE GENOMIC DNA]</scope>
    <source>
        <strain evidence="5">OB3b</strain>
    </source>
</reference>
<comment type="similarity">
    <text evidence="1 2">Belongs to the outer membrane factor (OMF) (TC 1.B.17) family.</text>
</comment>
<dbReference type="Proteomes" id="UP000230709">
    <property type="component" value="Chromosome"/>
</dbReference>
<sequence length="530" mass="58314">MLLPSRTPWSRAALLLAALGLSGCDALPAVDLAPEYQPPQFVVPESWRGTSPFTVATPSDGEVRMEWWKLFRDSTLDDLESKAMAANPDLQAAAERFTQARDIVIKTQSRRIPHLGVAFGASDDKQSDAALFRGPLDPTYDRSYSPGGLASWEPDFWSAIRNATRATVAHAQGLAADYFLARLSLQAEIASDYFVLRGYDAQSAIYRQSIAYYKKSLEVVNDRFKGKLASELDVARAQSLLYSTEAKAQQIEADREVTEHALAILTNTVPASLFIARTSLLRLHPLKLPRGVPANLLERRPDVAGAEREMARANREIGIARAAFFPNVVFRLDGGFENNSLNLFKLAHSYWTYGSTVSMPLFEGGLRRAQLQQSWAAYRETEDKYRSVVLNAFREVENGLSLTNRLDTASRKQDAAVAATEKTQNLTMELYKGGLVTSLDLIYAQVATLTARIDSAIIKTRLLGSTVGLVRALGGGWSRKQLPTDEQIPPIAMFQTDNLTRPATVNDIGSATPDINADNNLTRGVSTKTP</sequence>
<evidence type="ECO:0000256" key="2">
    <source>
        <dbReference type="RuleBase" id="RU362097"/>
    </source>
</evidence>
<organism evidence="4 5">
    <name type="scientific">Methylosinus trichosporium (strain ATCC 35070 / NCIMB 11131 / UNIQEM 75 / OB3b)</name>
    <dbReference type="NCBI Taxonomy" id="595536"/>
    <lineage>
        <taxon>Bacteria</taxon>
        <taxon>Pseudomonadati</taxon>
        <taxon>Pseudomonadota</taxon>
        <taxon>Alphaproteobacteria</taxon>
        <taxon>Hyphomicrobiales</taxon>
        <taxon>Methylocystaceae</taxon>
        <taxon>Methylosinus</taxon>
    </lineage>
</organism>
<dbReference type="InterPro" id="IPR010131">
    <property type="entry name" value="MdtP/NodT-like"/>
</dbReference>
<dbReference type="PROSITE" id="PS51257">
    <property type="entry name" value="PROKAR_LIPOPROTEIN"/>
    <property type="match status" value="1"/>
</dbReference>
<keyword evidence="2" id="KW-0449">Lipoprotein</keyword>
<dbReference type="KEGG" id="mtw:CQW49_09795"/>
<keyword evidence="2" id="KW-1134">Transmembrane beta strand</keyword>
<evidence type="ECO:0000256" key="3">
    <source>
        <dbReference type="SAM" id="MobiDB-lite"/>
    </source>
</evidence>
<evidence type="ECO:0000313" key="4">
    <source>
        <dbReference type="EMBL" id="ATQ68144.1"/>
    </source>
</evidence>
<dbReference type="Gene3D" id="1.20.1600.10">
    <property type="entry name" value="Outer membrane efflux proteins (OEP)"/>
    <property type="match status" value="1"/>
</dbReference>